<accession>A0A364RGX9</accession>
<proteinExistence type="predicted"/>
<reference evidence="2 3" key="1">
    <citation type="submission" date="2018-06" db="EMBL/GenBank/DDBJ databases">
        <authorList>
            <person name="Liu Z.-W."/>
        </authorList>
    </citation>
    <scope>NUCLEOTIDE SEQUENCE [LARGE SCALE GENOMIC DNA]</scope>
    <source>
        <strain evidence="2 3">2b14</strain>
    </source>
</reference>
<dbReference type="PANTHER" id="PTHR43044:SF1">
    <property type="entry name" value="QUINOL:CYTOCHROME C OXIDOREDUCTASE QUINONE-BINDING SUBUNIT 2"/>
    <property type="match status" value="1"/>
</dbReference>
<evidence type="ECO:0000313" key="2">
    <source>
        <dbReference type="EMBL" id="RAU83533.1"/>
    </source>
</evidence>
<keyword evidence="3" id="KW-1185">Reference proteome</keyword>
<evidence type="ECO:0000256" key="1">
    <source>
        <dbReference type="SAM" id="Phobius"/>
    </source>
</evidence>
<dbReference type="OrthoDB" id="140980at2"/>
<protein>
    <submittedName>
        <fullName evidence="2">Quinol:cytochrome C oxidoreductase</fullName>
    </submittedName>
</protein>
<name>A0A364RGX9_9BACT</name>
<feature type="transmembrane region" description="Helical" evidence="1">
    <location>
        <begin position="378"/>
        <end position="397"/>
    </location>
</feature>
<dbReference type="EMBL" id="QMDV01000001">
    <property type="protein sequence ID" value="RAU83533.1"/>
    <property type="molecule type" value="Genomic_DNA"/>
</dbReference>
<feature type="transmembrane region" description="Helical" evidence="1">
    <location>
        <begin position="317"/>
        <end position="336"/>
    </location>
</feature>
<feature type="transmembrane region" description="Helical" evidence="1">
    <location>
        <begin position="348"/>
        <end position="366"/>
    </location>
</feature>
<dbReference type="Proteomes" id="UP000251692">
    <property type="component" value="Unassembled WGS sequence"/>
</dbReference>
<feature type="transmembrane region" description="Helical" evidence="1">
    <location>
        <begin position="275"/>
        <end position="297"/>
    </location>
</feature>
<dbReference type="AlphaFoldDB" id="A0A364RGX9"/>
<feature type="transmembrane region" description="Helical" evidence="1">
    <location>
        <begin position="198"/>
        <end position="220"/>
    </location>
</feature>
<sequence>MTEERLIISRKTNNKFFLMIAVGVILLIAGIITMAAGGGAEHHAEGHGAAAGGHEAVSWTKRLFMNLWLNNVYFTGISLIGLFFVAVQYVAYAGWSVLIKRIPMALGYFLPIGGILMVLIFLFGSHDIFHWTHEYLYDVNDPRFDPIINGKSGYLNTPFFLIRMVLYFALWIGFFYWLRKQMEGEDLNGGTTYYHKSIRISAMFLVVFGITSSTSAWDWVLSIDTHWFSTMFGWYVFASWFIAGLAAMTLTVIILKENGYLKMVNANHIHDLGKFVFAFSIFWTYIWFSQFMLYWYANIPEEAIYYLDRLGGNNGHYKWIFFTNLIINFAFPFLVLMTRDAKRQMIMLKLVTIAILIGHWLDFYLMMMPGTLRTGAGIGFIEIGTTLTFLGVFLLAFTKGLTKSSLVPVNHPFLEESIHHHV</sequence>
<gene>
    <name evidence="2" type="ORF">DP923_00155</name>
</gene>
<feature type="transmembrane region" description="Helical" evidence="1">
    <location>
        <begin position="160"/>
        <end position="178"/>
    </location>
</feature>
<feature type="transmembrane region" description="Helical" evidence="1">
    <location>
        <begin position="105"/>
        <end position="124"/>
    </location>
</feature>
<feature type="transmembrane region" description="Helical" evidence="1">
    <location>
        <begin position="232"/>
        <end position="255"/>
    </location>
</feature>
<organism evidence="2 3">
    <name type="scientific">Pontibacter arcticus</name>
    <dbReference type="NCBI Taxonomy" id="2080288"/>
    <lineage>
        <taxon>Bacteria</taxon>
        <taxon>Pseudomonadati</taxon>
        <taxon>Bacteroidota</taxon>
        <taxon>Cytophagia</taxon>
        <taxon>Cytophagales</taxon>
        <taxon>Hymenobacteraceae</taxon>
        <taxon>Pontibacter</taxon>
    </lineage>
</organism>
<reference evidence="2 3" key="2">
    <citation type="submission" date="2018-07" db="EMBL/GenBank/DDBJ databases">
        <title>Pontibacter sp. 2b14 genomic sequence and assembly.</title>
        <authorList>
            <person name="Du Z.-J."/>
        </authorList>
    </citation>
    <scope>NUCLEOTIDE SEQUENCE [LARGE SCALE GENOMIC DNA]</scope>
    <source>
        <strain evidence="2 3">2b14</strain>
    </source>
</reference>
<feature type="transmembrane region" description="Helical" evidence="1">
    <location>
        <begin position="72"/>
        <end position="93"/>
    </location>
</feature>
<comment type="caution">
    <text evidence="2">The sequence shown here is derived from an EMBL/GenBank/DDBJ whole genome shotgun (WGS) entry which is preliminary data.</text>
</comment>
<keyword evidence="1" id="KW-0812">Transmembrane</keyword>
<dbReference type="RefSeq" id="WP_112303538.1">
    <property type="nucleotide sequence ID" value="NZ_QMDV01000001.1"/>
</dbReference>
<feature type="transmembrane region" description="Helical" evidence="1">
    <location>
        <begin position="16"/>
        <end position="36"/>
    </location>
</feature>
<keyword evidence="1" id="KW-1133">Transmembrane helix</keyword>
<keyword evidence="1" id="KW-0472">Membrane</keyword>
<dbReference type="PANTHER" id="PTHR43044">
    <property type="match status" value="1"/>
</dbReference>
<evidence type="ECO:0000313" key="3">
    <source>
        <dbReference type="Proteomes" id="UP000251692"/>
    </source>
</evidence>